<dbReference type="Proteomes" id="UP000530268">
    <property type="component" value="Unassembled WGS sequence"/>
</dbReference>
<sequence>MIGIMKHSENEALVKAKSVIDGLRRFLLIIIGVSSMKSLPDLSWHPKARYTEMNADERFEETLRDRNVYPSTLGLNIG</sequence>
<protein>
    <submittedName>
        <fullName evidence="1">Uncharacterized protein</fullName>
    </submittedName>
</protein>
<organism evidence="1 2">
    <name type="scientific">Sulfitobacter undariae</name>
    <dbReference type="NCBI Taxonomy" id="1563671"/>
    <lineage>
        <taxon>Bacteria</taxon>
        <taxon>Pseudomonadati</taxon>
        <taxon>Pseudomonadota</taxon>
        <taxon>Alphaproteobacteria</taxon>
        <taxon>Rhodobacterales</taxon>
        <taxon>Roseobacteraceae</taxon>
        <taxon>Sulfitobacter</taxon>
    </lineage>
</organism>
<name>A0A7W6H2P3_9RHOB</name>
<evidence type="ECO:0000313" key="2">
    <source>
        <dbReference type="Proteomes" id="UP000530268"/>
    </source>
</evidence>
<dbReference type="AlphaFoldDB" id="A0A7W6H2P3"/>
<comment type="caution">
    <text evidence="1">The sequence shown here is derived from an EMBL/GenBank/DDBJ whole genome shotgun (WGS) entry which is preliminary data.</text>
</comment>
<keyword evidence="2" id="KW-1185">Reference proteome</keyword>
<reference evidence="1 2" key="1">
    <citation type="submission" date="2020-08" db="EMBL/GenBank/DDBJ databases">
        <title>Genomic Encyclopedia of Type Strains, Phase IV (KMG-IV): sequencing the most valuable type-strain genomes for metagenomic binning, comparative biology and taxonomic classification.</title>
        <authorList>
            <person name="Goeker M."/>
        </authorList>
    </citation>
    <scope>NUCLEOTIDE SEQUENCE [LARGE SCALE GENOMIC DNA]</scope>
    <source>
        <strain evidence="1 2">DSM 102234</strain>
    </source>
</reference>
<gene>
    <name evidence="1" type="ORF">GGR95_003684</name>
</gene>
<dbReference type="EMBL" id="JACIEI010000025">
    <property type="protein sequence ID" value="MBB3996018.1"/>
    <property type="molecule type" value="Genomic_DNA"/>
</dbReference>
<proteinExistence type="predicted"/>
<accession>A0A7W6H2P3</accession>
<evidence type="ECO:0000313" key="1">
    <source>
        <dbReference type="EMBL" id="MBB3996018.1"/>
    </source>
</evidence>